<sequence length="45" mass="4951">MFMGIAPYSAKPATGLVLNAERRRESLILLRQANYPKVTRADSSG</sequence>
<comment type="caution">
    <text evidence="1">The sequence shown here is derived from an EMBL/GenBank/DDBJ whole genome shotgun (WGS) entry which is preliminary data.</text>
</comment>
<name>A0ABW8MY12_9BURK</name>
<reference evidence="1 2" key="1">
    <citation type="submission" date="2024-11" db="EMBL/GenBank/DDBJ databases">
        <title>Using genomics to understand microbial adaptation to soil warming.</title>
        <authorList>
            <person name="Deangelis K.M. PhD."/>
        </authorList>
    </citation>
    <scope>NUCLEOTIDE SEQUENCE [LARGE SCALE GENOMIC DNA]</scope>
    <source>
        <strain evidence="1 2">GAS97</strain>
    </source>
</reference>
<organism evidence="1 2">
    <name type="scientific">Caballeronia udeis</name>
    <dbReference type="NCBI Taxonomy" id="1232866"/>
    <lineage>
        <taxon>Bacteria</taxon>
        <taxon>Pseudomonadati</taxon>
        <taxon>Pseudomonadota</taxon>
        <taxon>Betaproteobacteria</taxon>
        <taxon>Burkholderiales</taxon>
        <taxon>Burkholderiaceae</taxon>
        <taxon>Caballeronia</taxon>
    </lineage>
</organism>
<evidence type="ECO:0000313" key="1">
    <source>
        <dbReference type="EMBL" id="MFK4448262.1"/>
    </source>
</evidence>
<dbReference type="EMBL" id="JBIYDN010000047">
    <property type="protein sequence ID" value="MFK4448262.1"/>
    <property type="molecule type" value="Genomic_DNA"/>
</dbReference>
<accession>A0ABW8MY12</accession>
<proteinExistence type="predicted"/>
<dbReference type="Proteomes" id="UP001620514">
    <property type="component" value="Unassembled WGS sequence"/>
</dbReference>
<evidence type="ECO:0000313" key="2">
    <source>
        <dbReference type="Proteomes" id="UP001620514"/>
    </source>
</evidence>
<gene>
    <name evidence="1" type="ORF">ABH943_008306</name>
</gene>
<keyword evidence="2" id="KW-1185">Reference proteome</keyword>
<protein>
    <submittedName>
        <fullName evidence="1">Uncharacterized protein</fullName>
    </submittedName>
</protein>